<dbReference type="InterPro" id="IPR013325">
    <property type="entry name" value="RNA_pol_sigma_r2"/>
</dbReference>
<dbReference type="SUPFAM" id="SSF88659">
    <property type="entry name" value="Sigma3 and sigma4 domains of RNA polymerase sigma factors"/>
    <property type="match status" value="1"/>
</dbReference>
<comment type="similarity">
    <text evidence="1">Belongs to the sigma-70 factor family. ECF subfamily.</text>
</comment>
<feature type="domain" description="RNA polymerase sigma-70 region 2" evidence="5">
    <location>
        <begin position="29"/>
        <end position="86"/>
    </location>
</feature>
<evidence type="ECO:0000256" key="2">
    <source>
        <dbReference type="ARBA" id="ARBA00023015"/>
    </source>
</evidence>
<evidence type="ECO:0000259" key="5">
    <source>
        <dbReference type="Pfam" id="PF04542"/>
    </source>
</evidence>
<keyword evidence="4" id="KW-0804">Transcription</keyword>
<dbReference type="Pfam" id="PF04542">
    <property type="entry name" value="Sigma70_r2"/>
    <property type="match status" value="1"/>
</dbReference>
<dbReference type="PANTHER" id="PTHR43133">
    <property type="entry name" value="RNA POLYMERASE ECF-TYPE SIGMA FACTO"/>
    <property type="match status" value="1"/>
</dbReference>
<dbReference type="InterPro" id="IPR036388">
    <property type="entry name" value="WH-like_DNA-bd_sf"/>
</dbReference>
<comment type="caution">
    <text evidence="7">The sequence shown here is derived from an EMBL/GenBank/DDBJ whole genome shotgun (WGS) entry which is preliminary data.</text>
</comment>
<keyword evidence="2" id="KW-0805">Transcription regulation</keyword>
<dbReference type="SUPFAM" id="SSF88946">
    <property type="entry name" value="Sigma2 domain of RNA polymerase sigma factors"/>
    <property type="match status" value="1"/>
</dbReference>
<evidence type="ECO:0000256" key="4">
    <source>
        <dbReference type="ARBA" id="ARBA00023163"/>
    </source>
</evidence>
<dbReference type="InterPro" id="IPR013249">
    <property type="entry name" value="RNA_pol_sigma70_r4_t2"/>
</dbReference>
<dbReference type="RefSeq" id="WP_209140980.1">
    <property type="nucleotide sequence ID" value="NZ_JAGHKO010000005.1"/>
</dbReference>
<dbReference type="InterPro" id="IPR014284">
    <property type="entry name" value="RNA_pol_sigma-70_dom"/>
</dbReference>
<reference evidence="7 8" key="1">
    <citation type="submission" date="2021-03" db="EMBL/GenBank/DDBJ databases">
        <title>Assistant Professor.</title>
        <authorList>
            <person name="Huq M.A."/>
        </authorList>
    </citation>
    <scope>NUCLEOTIDE SEQUENCE [LARGE SCALE GENOMIC DNA]</scope>
    <source>
        <strain evidence="7 8">MAH-29</strain>
    </source>
</reference>
<dbReference type="PANTHER" id="PTHR43133:SF46">
    <property type="entry name" value="RNA POLYMERASE SIGMA-70 FACTOR ECF SUBFAMILY"/>
    <property type="match status" value="1"/>
</dbReference>
<keyword evidence="8" id="KW-1185">Reference proteome</keyword>
<dbReference type="Pfam" id="PF08281">
    <property type="entry name" value="Sigma70_r4_2"/>
    <property type="match status" value="1"/>
</dbReference>
<protein>
    <submittedName>
        <fullName evidence="7">Sigma-70 family RNA polymerase sigma factor</fullName>
    </submittedName>
</protein>
<accession>A0ABS3YYC7</accession>
<evidence type="ECO:0000259" key="6">
    <source>
        <dbReference type="Pfam" id="PF08281"/>
    </source>
</evidence>
<dbReference type="Proteomes" id="UP000677244">
    <property type="component" value="Unassembled WGS sequence"/>
</dbReference>
<dbReference type="Gene3D" id="1.10.10.10">
    <property type="entry name" value="Winged helix-like DNA-binding domain superfamily/Winged helix DNA-binding domain"/>
    <property type="match status" value="1"/>
</dbReference>
<gene>
    <name evidence="7" type="ORF">J7I42_21730</name>
</gene>
<evidence type="ECO:0000313" key="7">
    <source>
        <dbReference type="EMBL" id="MBO9202926.1"/>
    </source>
</evidence>
<sequence>MSDSTSTPSLLYRFSEGDPAALGELSDMFSPALLGFATRLLSEPFLARDIVQDVYIKLWEKRTEAFDSLEGIKKYLFVATRNACFNQNEKYRVRHGQAIVANDTDADEAMRKLILSEYMGLIYQIVSAMPEKLQQVFYLSFEDGLQPEEIAERLNIPKQTIKNRKVEVYKALRDGLKHYKVAIPLLLKMLFPH</sequence>
<dbReference type="InterPro" id="IPR039425">
    <property type="entry name" value="RNA_pol_sigma-70-like"/>
</dbReference>
<dbReference type="InterPro" id="IPR013324">
    <property type="entry name" value="RNA_pol_sigma_r3/r4-like"/>
</dbReference>
<proteinExistence type="inferred from homology"/>
<organism evidence="7 8">
    <name type="scientific">Niastella soli</name>
    <dbReference type="NCBI Taxonomy" id="2821487"/>
    <lineage>
        <taxon>Bacteria</taxon>
        <taxon>Pseudomonadati</taxon>
        <taxon>Bacteroidota</taxon>
        <taxon>Chitinophagia</taxon>
        <taxon>Chitinophagales</taxon>
        <taxon>Chitinophagaceae</taxon>
        <taxon>Niastella</taxon>
    </lineage>
</organism>
<dbReference type="NCBIfam" id="TIGR02937">
    <property type="entry name" value="sigma70-ECF"/>
    <property type="match status" value="1"/>
</dbReference>
<dbReference type="CDD" id="cd06171">
    <property type="entry name" value="Sigma70_r4"/>
    <property type="match status" value="1"/>
</dbReference>
<dbReference type="EMBL" id="JAGHKO010000005">
    <property type="protein sequence ID" value="MBO9202926.1"/>
    <property type="molecule type" value="Genomic_DNA"/>
</dbReference>
<feature type="domain" description="RNA polymerase sigma factor 70 region 4 type 2" evidence="6">
    <location>
        <begin position="121"/>
        <end position="165"/>
    </location>
</feature>
<keyword evidence="3" id="KW-0731">Sigma factor</keyword>
<name>A0ABS3YYC7_9BACT</name>
<dbReference type="Gene3D" id="1.10.1740.10">
    <property type="match status" value="1"/>
</dbReference>
<evidence type="ECO:0000313" key="8">
    <source>
        <dbReference type="Proteomes" id="UP000677244"/>
    </source>
</evidence>
<evidence type="ECO:0000256" key="1">
    <source>
        <dbReference type="ARBA" id="ARBA00010641"/>
    </source>
</evidence>
<evidence type="ECO:0000256" key="3">
    <source>
        <dbReference type="ARBA" id="ARBA00023082"/>
    </source>
</evidence>
<dbReference type="InterPro" id="IPR007627">
    <property type="entry name" value="RNA_pol_sigma70_r2"/>
</dbReference>